<protein>
    <recommendedName>
        <fullName evidence="6">DUF202 domain-containing protein</fullName>
    </recommendedName>
</protein>
<evidence type="ECO:0000256" key="3">
    <source>
        <dbReference type="ARBA" id="ARBA00022989"/>
    </source>
</evidence>
<evidence type="ECO:0000313" key="8">
    <source>
        <dbReference type="Proteomes" id="UP000198318"/>
    </source>
</evidence>
<evidence type="ECO:0000256" key="4">
    <source>
        <dbReference type="ARBA" id="ARBA00023136"/>
    </source>
</evidence>
<evidence type="ECO:0000256" key="5">
    <source>
        <dbReference type="SAM" id="Phobius"/>
    </source>
</evidence>
<evidence type="ECO:0000256" key="1">
    <source>
        <dbReference type="ARBA" id="ARBA00004127"/>
    </source>
</evidence>
<dbReference type="InterPro" id="IPR003807">
    <property type="entry name" value="DUF202"/>
</dbReference>
<evidence type="ECO:0000256" key="2">
    <source>
        <dbReference type="ARBA" id="ARBA00022692"/>
    </source>
</evidence>
<accession>A0A239E4I5</accession>
<dbReference type="Pfam" id="PF02656">
    <property type="entry name" value="DUF202"/>
    <property type="match status" value="1"/>
</dbReference>
<comment type="subcellular location">
    <subcellularLocation>
        <location evidence="1">Endomembrane system</location>
        <topology evidence="1">Multi-pass membrane protein</topology>
    </subcellularLocation>
</comment>
<evidence type="ECO:0000313" key="7">
    <source>
        <dbReference type="EMBL" id="SNS39311.1"/>
    </source>
</evidence>
<dbReference type="GO" id="GO:0012505">
    <property type="term" value="C:endomembrane system"/>
    <property type="evidence" value="ECO:0007669"/>
    <property type="project" value="UniProtKB-SubCell"/>
</dbReference>
<feature type="domain" description="DUF202" evidence="6">
    <location>
        <begin position="6"/>
        <end position="56"/>
    </location>
</feature>
<organism evidence="7 8">
    <name type="scientific">Actinomadura meyerae</name>
    <dbReference type="NCBI Taxonomy" id="240840"/>
    <lineage>
        <taxon>Bacteria</taxon>
        <taxon>Bacillati</taxon>
        <taxon>Actinomycetota</taxon>
        <taxon>Actinomycetes</taxon>
        <taxon>Streptosporangiales</taxon>
        <taxon>Thermomonosporaceae</taxon>
        <taxon>Actinomadura</taxon>
    </lineage>
</organism>
<gene>
    <name evidence="7" type="ORF">SAMN05443665_1003209</name>
</gene>
<keyword evidence="2 5" id="KW-0812">Transmembrane</keyword>
<keyword evidence="8" id="KW-1185">Reference proteome</keyword>
<keyword evidence="3 5" id="KW-1133">Transmembrane helix</keyword>
<reference evidence="7 8" key="1">
    <citation type="submission" date="2017-06" db="EMBL/GenBank/DDBJ databases">
        <authorList>
            <person name="Kim H.J."/>
            <person name="Triplett B.A."/>
        </authorList>
    </citation>
    <scope>NUCLEOTIDE SEQUENCE [LARGE SCALE GENOMIC DNA]</scope>
    <source>
        <strain evidence="7 8">DSM 44715</strain>
    </source>
</reference>
<dbReference type="AlphaFoldDB" id="A0A239E4I5"/>
<feature type="transmembrane region" description="Helical" evidence="5">
    <location>
        <begin position="77"/>
        <end position="99"/>
    </location>
</feature>
<keyword evidence="4 5" id="KW-0472">Membrane</keyword>
<sequence>MKLWDRGAQPERTALAWSRTTLSLIVAGLLCVRLAPSAAGMAAAAAVVCGGAALLVRRTRAGLRLRAHRLPAGAGAADPGSIALMTGLALLLALVPILFTFG</sequence>
<dbReference type="RefSeq" id="WP_179271402.1">
    <property type="nucleotide sequence ID" value="NZ_FZOR01000003.1"/>
</dbReference>
<dbReference type="Proteomes" id="UP000198318">
    <property type="component" value="Unassembled WGS sequence"/>
</dbReference>
<evidence type="ECO:0000259" key="6">
    <source>
        <dbReference type="Pfam" id="PF02656"/>
    </source>
</evidence>
<proteinExistence type="predicted"/>
<dbReference type="EMBL" id="FZOR01000003">
    <property type="protein sequence ID" value="SNS39311.1"/>
    <property type="molecule type" value="Genomic_DNA"/>
</dbReference>
<feature type="transmembrane region" description="Helical" evidence="5">
    <location>
        <begin position="38"/>
        <end position="56"/>
    </location>
</feature>
<name>A0A239E4I5_9ACTN</name>